<evidence type="ECO:0000256" key="5">
    <source>
        <dbReference type="ARBA" id="ARBA00023244"/>
    </source>
</evidence>
<evidence type="ECO:0000256" key="1">
    <source>
        <dbReference type="ARBA" id="ARBA00004772"/>
    </source>
</evidence>
<evidence type="ECO:0000256" key="2">
    <source>
        <dbReference type="ARBA" id="ARBA00008133"/>
    </source>
</evidence>
<dbReference type="InterPro" id="IPR036108">
    <property type="entry name" value="4pyrrol_syn_uPrphyn_synt_sf"/>
</dbReference>
<dbReference type="RefSeq" id="WP_220335651.1">
    <property type="nucleotide sequence ID" value="NZ_JAEUAK010000006.1"/>
</dbReference>
<dbReference type="Proteomes" id="UP000717752">
    <property type="component" value="Unassembled WGS sequence"/>
</dbReference>
<gene>
    <name evidence="11" type="ORF">JNB85_17795</name>
</gene>
<dbReference type="GO" id="GO:0004852">
    <property type="term" value="F:uroporphyrinogen-III synthase activity"/>
    <property type="evidence" value="ECO:0007669"/>
    <property type="project" value="UniProtKB-EC"/>
</dbReference>
<dbReference type="SUPFAM" id="SSF69618">
    <property type="entry name" value="HemD-like"/>
    <property type="match status" value="1"/>
</dbReference>
<evidence type="ECO:0000259" key="10">
    <source>
        <dbReference type="Pfam" id="PF02602"/>
    </source>
</evidence>
<dbReference type="InterPro" id="IPR039793">
    <property type="entry name" value="UROS/Hem4"/>
</dbReference>
<keyword evidence="12" id="KW-1185">Reference proteome</keyword>
<accession>A0ABS7GY32</accession>
<dbReference type="EC" id="4.2.1.75" evidence="3 9"/>
<evidence type="ECO:0000256" key="7">
    <source>
        <dbReference type="ARBA" id="ARBA00040167"/>
    </source>
</evidence>
<evidence type="ECO:0000256" key="8">
    <source>
        <dbReference type="ARBA" id="ARBA00048617"/>
    </source>
</evidence>
<organism evidence="11 12">
    <name type="scientific">Rhizobium mesosinicum</name>
    <dbReference type="NCBI Taxonomy" id="335017"/>
    <lineage>
        <taxon>Bacteria</taxon>
        <taxon>Pseudomonadati</taxon>
        <taxon>Pseudomonadota</taxon>
        <taxon>Alphaproteobacteria</taxon>
        <taxon>Hyphomicrobiales</taxon>
        <taxon>Rhizobiaceae</taxon>
        <taxon>Rhizobium/Agrobacterium group</taxon>
        <taxon>Rhizobium</taxon>
    </lineage>
</organism>
<dbReference type="EMBL" id="JAEUAK010000006">
    <property type="protein sequence ID" value="MBW9054265.1"/>
    <property type="molecule type" value="Genomic_DNA"/>
</dbReference>
<dbReference type="InterPro" id="IPR003754">
    <property type="entry name" value="4pyrrol_synth_uPrphyn_synth"/>
</dbReference>
<feature type="domain" description="Tetrapyrrole biosynthesis uroporphyrinogen III synthase" evidence="10">
    <location>
        <begin position="14"/>
        <end position="212"/>
    </location>
</feature>
<dbReference type="NCBIfam" id="NF006621">
    <property type="entry name" value="PRK09189.1"/>
    <property type="match status" value="1"/>
</dbReference>
<dbReference type="Pfam" id="PF02602">
    <property type="entry name" value="HEM4"/>
    <property type="match status" value="1"/>
</dbReference>
<evidence type="ECO:0000256" key="3">
    <source>
        <dbReference type="ARBA" id="ARBA00013109"/>
    </source>
</evidence>
<keyword evidence="5 9" id="KW-0627">Porphyrin biosynthesis</keyword>
<dbReference type="Gene3D" id="3.40.50.10090">
    <property type="match status" value="2"/>
</dbReference>
<name>A0ABS7GY32_9HYPH</name>
<evidence type="ECO:0000256" key="9">
    <source>
        <dbReference type="RuleBase" id="RU366031"/>
    </source>
</evidence>
<dbReference type="PANTHER" id="PTHR38042">
    <property type="entry name" value="UROPORPHYRINOGEN-III SYNTHASE, CHLOROPLASTIC"/>
    <property type="match status" value="1"/>
</dbReference>
<evidence type="ECO:0000313" key="11">
    <source>
        <dbReference type="EMBL" id="MBW9054265.1"/>
    </source>
</evidence>
<comment type="function">
    <text evidence="6 9">Catalyzes cyclization of the linear tetrapyrrole, hydroxymethylbilane, to the macrocyclic uroporphyrinogen III.</text>
</comment>
<protein>
    <recommendedName>
        <fullName evidence="7 9">Uroporphyrinogen-III synthase</fullName>
        <ecNumber evidence="3 9">4.2.1.75</ecNumber>
    </recommendedName>
</protein>
<sequence length="238" mass="26006">MRVLVTRPAHSGERTAQRLRELGHEPLLLPLTRPVHDMAAARQALETTTGAIAVTSAEAVRTLQSLGEALTPHLSRRLFAVGETTADEARRLGFHSVSASSGSGRELAEMIAANKVDRLLYLAGNPRADTFERRLTELGQHFSVAECYRMEPVAPNPETVATLLLSNPPDAVLFYSRQTAGNFFHIPGVESLLLQLPKIHLICLSNTVAEAVPPVLRKGLEISPMPDEKSLLSLLRRL</sequence>
<evidence type="ECO:0000256" key="4">
    <source>
        <dbReference type="ARBA" id="ARBA00023239"/>
    </source>
</evidence>
<dbReference type="CDD" id="cd06578">
    <property type="entry name" value="HemD"/>
    <property type="match status" value="1"/>
</dbReference>
<comment type="catalytic activity">
    <reaction evidence="8 9">
        <text>hydroxymethylbilane = uroporphyrinogen III + H2O</text>
        <dbReference type="Rhea" id="RHEA:18965"/>
        <dbReference type="ChEBI" id="CHEBI:15377"/>
        <dbReference type="ChEBI" id="CHEBI:57308"/>
        <dbReference type="ChEBI" id="CHEBI:57845"/>
        <dbReference type="EC" id="4.2.1.75"/>
    </reaction>
</comment>
<dbReference type="PANTHER" id="PTHR38042:SF1">
    <property type="entry name" value="UROPORPHYRINOGEN-III SYNTHASE, CHLOROPLASTIC"/>
    <property type="match status" value="1"/>
</dbReference>
<comment type="pathway">
    <text evidence="1 9">Porphyrin-containing compound metabolism; protoporphyrin-IX biosynthesis; coproporphyrinogen-III from 5-aminolevulinate: step 3/4.</text>
</comment>
<reference evidence="11 12" key="1">
    <citation type="journal article" date="2021" name="MBio">
        <title>Poor Competitiveness of Bradyrhizobium in Pigeon Pea Root Colonization in Indian Soils.</title>
        <authorList>
            <person name="Chalasani D."/>
            <person name="Basu A."/>
            <person name="Pullabhotla S.V.S.R.N."/>
            <person name="Jorrin B."/>
            <person name="Neal A.L."/>
            <person name="Poole P.S."/>
            <person name="Podile A.R."/>
            <person name="Tkacz A."/>
        </authorList>
    </citation>
    <scope>NUCLEOTIDE SEQUENCE [LARGE SCALE GENOMIC DNA]</scope>
    <source>
        <strain evidence="11 12">HU56</strain>
    </source>
</reference>
<evidence type="ECO:0000256" key="6">
    <source>
        <dbReference type="ARBA" id="ARBA00037589"/>
    </source>
</evidence>
<keyword evidence="4 9" id="KW-0456">Lyase</keyword>
<comment type="caution">
    <text evidence="11">The sequence shown here is derived from an EMBL/GenBank/DDBJ whole genome shotgun (WGS) entry which is preliminary data.</text>
</comment>
<evidence type="ECO:0000313" key="12">
    <source>
        <dbReference type="Proteomes" id="UP000717752"/>
    </source>
</evidence>
<proteinExistence type="inferred from homology"/>
<comment type="similarity">
    <text evidence="2 9">Belongs to the uroporphyrinogen-III synthase family.</text>
</comment>